<evidence type="ECO:0000313" key="4">
    <source>
        <dbReference type="EMBL" id="MXR52363.1"/>
    </source>
</evidence>
<dbReference type="Pfam" id="PF00583">
    <property type="entry name" value="Acetyltransf_1"/>
    <property type="match status" value="1"/>
</dbReference>
<evidence type="ECO:0000259" key="3">
    <source>
        <dbReference type="PROSITE" id="PS51186"/>
    </source>
</evidence>
<dbReference type="EMBL" id="WUUT01000004">
    <property type="protein sequence ID" value="MXR52363.1"/>
    <property type="molecule type" value="Genomic_DNA"/>
</dbReference>
<name>A0A6B0T9V9_9EURY</name>
<sequence length="146" mass="16173">MVRVRQTTAVDGDRLREIQAAALPEPWPELLDAALGGFPPLFVATETRPVGYGIVMPGPEETAYLTELAVAPDEQRKGYGSALLRHIAETQRSDGYERLALTVRAVDEGAKEFYREHGFETVERLPDEYDSGAGFLLVRDLTEPIN</sequence>
<accession>A0A6B0T9V9</accession>
<organism evidence="4 5">
    <name type="scientific">Halovenus carboxidivorans</name>
    <dbReference type="NCBI Taxonomy" id="2692199"/>
    <lineage>
        <taxon>Archaea</taxon>
        <taxon>Methanobacteriati</taxon>
        <taxon>Methanobacteriota</taxon>
        <taxon>Stenosarchaea group</taxon>
        <taxon>Halobacteria</taxon>
        <taxon>Halobacteriales</taxon>
        <taxon>Haloarculaceae</taxon>
        <taxon>Halovenus</taxon>
    </lineage>
</organism>
<dbReference type="Proteomes" id="UP000466535">
    <property type="component" value="Unassembled WGS sequence"/>
</dbReference>
<dbReference type="PANTHER" id="PTHR43877">
    <property type="entry name" value="AMINOALKYLPHOSPHONATE N-ACETYLTRANSFERASE-RELATED-RELATED"/>
    <property type="match status" value="1"/>
</dbReference>
<evidence type="ECO:0000256" key="2">
    <source>
        <dbReference type="ARBA" id="ARBA00023315"/>
    </source>
</evidence>
<dbReference type="OrthoDB" id="87545at2157"/>
<evidence type="ECO:0000313" key="5">
    <source>
        <dbReference type="Proteomes" id="UP000466535"/>
    </source>
</evidence>
<reference evidence="4 5" key="1">
    <citation type="submission" date="2019-12" db="EMBL/GenBank/DDBJ databases">
        <title>Isolation and characterization of three novel carbon monoxide-oxidizing members of Halobacteria from salione crusts and soils.</title>
        <authorList>
            <person name="Myers M.R."/>
            <person name="King G.M."/>
        </authorList>
    </citation>
    <scope>NUCLEOTIDE SEQUENCE [LARGE SCALE GENOMIC DNA]</scope>
    <source>
        <strain evidence="4 5">WSH3</strain>
    </source>
</reference>
<dbReference type="Gene3D" id="3.40.630.30">
    <property type="match status" value="1"/>
</dbReference>
<dbReference type="InterPro" id="IPR016181">
    <property type="entry name" value="Acyl_CoA_acyltransferase"/>
</dbReference>
<feature type="domain" description="N-acetyltransferase" evidence="3">
    <location>
        <begin position="2"/>
        <end position="142"/>
    </location>
</feature>
<dbReference type="InterPro" id="IPR000182">
    <property type="entry name" value="GNAT_dom"/>
</dbReference>
<dbReference type="GO" id="GO:0016747">
    <property type="term" value="F:acyltransferase activity, transferring groups other than amino-acyl groups"/>
    <property type="evidence" value="ECO:0007669"/>
    <property type="project" value="InterPro"/>
</dbReference>
<protein>
    <submittedName>
        <fullName evidence="4">GNAT family N-acetyltransferase</fullName>
    </submittedName>
</protein>
<keyword evidence="2" id="KW-0012">Acyltransferase</keyword>
<evidence type="ECO:0000256" key="1">
    <source>
        <dbReference type="ARBA" id="ARBA00022679"/>
    </source>
</evidence>
<proteinExistence type="predicted"/>
<keyword evidence="5" id="KW-1185">Reference proteome</keyword>
<dbReference type="PROSITE" id="PS51186">
    <property type="entry name" value="GNAT"/>
    <property type="match status" value="1"/>
</dbReference>
<dbReference type="InterPro" id="IPR050832">
    <property type="entry name" value="Bact_Acetyltransf"/>
</dbReference>
<dbReference type="CDD" id="cd04301">
    <property type="entry name" value="NAT_SF"/>
    <property type="match status" value="1"/>
</dbReference>
<keyword evidence="1 4" id="KW-0808">Transferase</keyword>
<gene>
    <name evidence="4" type="ORF">GRX03_12205</name>
</gene>
<dbReference type="AlphaFoldDB" id="A0A6B0T9V9"/>
<dbReference type="RefSeq" id="WP_159764479.1">
    <property type="nucleotide sequence ID" value="NZ_WUUT01000004.1"/>
</dbReference>
<dbReference type="SUPFAM" id="SSF55729">
    <property type="entry name" value="Acyl-CoA N-acyltransferases (Nat)"/>
    <property type="match status" value="1"/>
</dbReference>
<comment type="caution">
    <text evidence="4">The sequence shown here is derived from an EMBL/GenBank/DDBJ whole genome shotgun (WGS) entry which is preliminary data.</text>
</comment>